<dbReference type="AlphaFoldDB" id="A0A8K1CPR6"/>
<dbReference type="EMBL" id="SPLM01000005">
    <property type="protein sequence ID" value="TMW67255.1"/>
    <property type="molecule type" value="Genomic_DNA"/>
</dbReference>
<sequence length="342" mass="38824">MHEIEKKPLVSATTSRKKRKPTYYVRKDEVDTLREEMKILQARLDTLVKQQQEAEDDAFVDSVGTNLQLQFDVGVNTNRMADMQGTLSAYQASGAAFPLESFIHLTNDVEQRQQTLLSLRDAKLQEGLDYIIERTQLLDLRRPHCKSESSYTPNGDFTFSQFDVVVFPGVDSVRSVYDAIIKFLHYQEHHFSDVVSWIAIRDPDNPEQHPVLQCRMITSLPNDLAVETNGAMYFSFVEDSDRVDAPYGLIVSTTITKDDMFPDQRDRRVHLRSTGALMISRTPGEPSTPGKTDVTLTSANFSCFHLPNELVGTMEMDVPAHEFASRFAGMMFTALRERLQTA</sequence>
<evidence type="ECO:0000256" key="1">
    <source>
        <dbReference type="SAM" id="Coils"/>
    </source>
</evidence>
<accession>A0A8K1CPR6</accession>
<evidence type="ECO:0000313" key="3">
    <source>
        <dbReference type="Proteomes" id="UP000794436"/>
    </source>
</evidence>
<protein>
    <recommendedName>
        <fullName evidence="4">START domain-containing protein</fullName>
    </recommendedName>
</protein>
<evidence type="ECO:0000313" key="2">
    <source>
        <dbReference type="EMBL" id="TMW67255.1"/>
    </source>
</evidence>
<keyword evidence="1" id="KW-0175">Coiled coil</keyword>
<proteinExistence type="predicted"/>
<dbReference type="Proteomes" id="UP000794436">
    <property type="component" value="Unassembled WGS sequence"/>
</dbReference>
<name>A0A8K1CPR6_PYTOL</name>
<organism evidence="2 3">
    <name type="scientific">Pythium oligandrum</name>
    <name type="common">Mycoparasitic fungus</name>
    <dbReference type="NCBI Taxonomy" id="41045"/>
    <lineage>
        <taxon>Eukaryota</taxon>
        <taxon>Sar</taxon>
        <taxon>Stramenopiles</taxon>
        <taxon>Oomycota</taxon>
        <taxon>Peronosporomycetes</taxon>
        <taxon>Pythiales</taxon>
        <taxon>Pythiaceae</taxon>
        <taxon>Pythium</taxon>
    </lineage>
</organism>
<gene>
    <name evidence="2" type="ORF">Poli38472_012371</name>
</gene>
<keyword evidence="3" id="KW-1185">Reference proteome</keyword>
<reference evidence="2" key="1">
    <citation type="submission" date="2019-03" db="EMBL/GenBank/DDBJ databases">
        <title>Long read genome sequence of the mycoparasitic Pythium oligandrum ATCC 38472 isolated from sugarbeet rhizosphere.</title>
        <authorList>
            <person name="Gaulin E."/>
        </authorList>
    </citation>
    <scope>NUCLEOTIDE SEQUENCE</scope>
    <source>
        <strain evidence="2">ATCC 38472_TT</strain>
    </source>
</reference>
<evidence type="ECO:0008006" key="4">
    <source>
        <dbReference type="Google" id="ProtNLM"/>
    </source>
</evidence>
<comment type="caution">
    <text evidence="2">The sequence shown here is derived from an EMBL/GenBank/DDBJ whole genome shotgun (WGS) entry which is preliminary data.</text>
</comment>
<feature type="coiled-coil region" evidence="1">
    <location>
        <begin position="30"/>
        <end position="57"/>
    </location>
</feature>